<proteinExistence type="predicted"/>
<evidence type="ECO:0000313" key="2">
    <source>
        <dbReference type="EMBL" id="KAF4677570.1"/>
    </source>
</evidence>
<dbReference type="AlphaFoldDB" id="A0A7J6N2B4"/>
<reference evidence="2 3" key="1">
    <citation type="submission" date="2020-04" db="EMBL/GenBank/DDBJ databases">
        <title>Perkinsus olseni comparative genomics.</title>
        <authorList>
            <person name="Bogema D.R."/>
        </authorList>
    </citation>
    <scope>NUCLEOTIDE SEQUENCE [LARGE SCALE GENOMIC DNA]</scope>
    <source>
        <strain evidence="2">ATCC PRA-205</strain>
    </source>
</reference>
<evidence type="ECO:0000313" key="3">
    <source>
        <dbReference type="Proteomes" id="UP000574390"/>
    </source>
</evidence>
<sequence length="366" mass="39266">MAGGAAETCLAEAVLVWLRQASLRLRWIGLDVATHGFAKMGLAHDWDGQASLWPSIVVWGLKLTLRSVWPGRRSAAGVPAIKQRLMRSAASDESAGEASDGGDLADAGSEKEQCGTTSPGLWSSIDALVAPLLCYGLAIVWSLLYVLGAQAGSESPSESRDALVAQRQHSRKPEDCDCLFYPKFENPVRRVEGGIGEIRMAFLTPGGRYPGYHTRRKLTRIHGSSDCEGGSSQPTVARTVADAPMIPAAAAMDAAPAARAEPLSNPEGRWIQKWQVTGAGTSRIDGQDIVTVRTRRPHTGQPMDGVMATIILRLTPGASTMHRRDTSGEGISGAARLRPTLGDTAEIERSGDSRGYWSDQYLRRHG</sequence>
<organism evidence="2 3">
    <name type="scientific">Perkinsus olseni</name>
    <name type="common">Perkinsus atlanticus</name>
    <dbReference type="NCBI Taxonomy" id="32597"/>
    <lineage>
        <taxon>Eukaryota</taxon>
        <taxon>Sar</taxon>
        <taxon>Alveolata</taxon>
        <taxon>Perkinsozoa</taxon>
        <taxon>Perkinsea</taxon>
        <taxon>Perkinsida</taxon>
        <taxon>Perkinsidae</taxon>
        <taxon>Perkinsus</taxon>
    </lineage>
</organism>
<evidence type="ECO:0000256" key="1">
    <source>
        <dbReference type="SAM" id="MobiDB-lite"/>
    </source>
</evidence>
<protein>
    <submittedName>
        <fullName evidence="2">Uncharacterized protein</fullName>
    </submittedName>
</protein>
<name>A0A7J6N2B4_PEROL</name>
<comment type="caution">
    <text evidence="2">The sequence shown here is derived from an EMBL/GenBank/DDBJ whole genome shotgun (WGS) entry which is preliminary data.</text>
</comment>
<dbReference type="EMBL" id="JABANM010038268">
    <property type="protein sequence ID" value="KAF4677570.1"/>
    <property type="molecule type" value="Genomic_DNA"/>
</dbReference>
<dbReference type="Proteomes" id="UP000574390">
    <property type="component" value="Unassembled WGS sequence"/>
</dbReference>
<accession>A0A7J6N2B4</accession>
<feature type="region of interest" description="Disordered" evidence="1">
    <location>
        <begin position="89"/>
        <end position="112"/>
    </location>
</feature>
<gene>
    <name evidence="2" type="ORF">FOZ62_003741</name>
</gene>
<feature type="compositionally biased region" description="Low complexity" evidence="1">
    <location>
        <begin position="89"/>
        <end position="102"/>
    </location>
</feature>